<dbReference type="AlphaFoldDB" id="A0AAI9I057"/>
<dbReference type="InterPro" id="IPR010646">
    <property type="entry name" value="UPF0257"/>
</dbReference>
<proteinExistence type="predicted"/>
<dbReference type="Pfam" id="PF06788">
    <property type="entry name" value="UPF0257"/>
    <property type="match status" value="1"/>
</dbReference>
<evidence type="ECO:0000256" key="5">
    <source>
        <dbReference type="ARBA" id="ARBA00023288"/>
    </source>
</evidence>
<keyword evidence="1" id="KW-1003">Cell membrane</keyword>
<reference evidence="7" key="1">
    <citation type="submission" date="2024-02" db="EMBL/GenBank/DDBJ databases">
        <authorList>
            <consortium name="Clinical and Environmental Microbiology Branch: Whole genome sequencing antimicrobial resistance pathogens in the healthcare setting"/>
        </authorList>
    </citation>
    <scope>NUCLEOTIDE SEQUENCE</scope>
    <source>
        <strain evidence="7">2020GO-00142</strain>
    </source>
</reference>
<evidence type="ECO:0000256" key="1">
    <source>
        <dbReference type="ARBA" id="ARBA00022475"/>
    </source>
</evidence>
<protein>
    <submittedName>
        <fullName evidence="7">YnfC family lipoprotein</fullName>
    </submittedName>
</protein>
<dbReference type="GO" id="GO:0005886">
    <property type="term" value="C:plasma membrane"/>
    <property type="evidence" value="ECO:0007669"/>
    <property type="project" value="InterPro"/>
</dbReference>
<keyword evidence="2 6" id="KW-0732">Signal</keyword>
<comment type="caution">
    <text evidence="7">The sequence shown here is derived from an EMBL/GenBank/DDBJ whole genome shotgun (WGS) entry which is preliminary data.</text>
</comment>
<accession>A0AAI9I057</accession>
<keyword evidence="4" id="KW-0564">Palmitate</keyword>
<name>A0AAI9I057_PROST</name>
<evidence type="ECO:0000256" key="3">
    <source>
        <dbReference type="ARBA" id="ARBA00023136"/>
    </source>
</evidence>
<evidence type="ECO:0000256" key="2">
    <source>
        <dbReference type="ARBA" id="ARBA00022729"/>
    </source>
</evidence>
<dbReference type="EMBL" id="AAZDVE040000008">
    <property type="protein sequence ID" value="EMP9432431.1"/>
    <property type="molecule type" value="Genomic_DNA"/>
</dbReference>
<organism evidence="7">
    <name type="scientific">Providencia stuartii</name>
    <dbReference type="NCBI Taxonomy" id="588"/>
    <lineage>
        <taxon>Bacteria</taxon>
        <taxon>Pseudomonadati</taxon>
        <taxon>Pseudomonadota</taxon>
        <taxon>Gammaproteobacteria</taxon>
        <taxon>Enterobacterales</taxon>
        <taxon>Morganellaceae</taxon>
        <taxon>Providencia</taxon>
    </lineage>
</organism>
<evidence type="ECO:0000313" key="7">
    <source>
        <dbReference type="EMBL" id="EMP9432431.1"/>
    </source>
</evidence>
<feature type="signal peptide" evidence="6">
    <location>
        <begin position="1"/>
        <end position="21"/>
    </location>
</feature>
<keyword evidence="3" id="KW-0472">Membrane</keyword>
<evidence type="ECO:0000256" key="6">
    <source>
        <dbReference type="SAM" id="SignalP"/>
    </source>
</evidence>
<evidence type="ECO:0000256" key="4">
    <source>
        <dbReference type="ARBA" id="ARBA00023139"/>
    </source>
</evidence>
<gene>
    <name evidence="7" type="ORF">JRA39_001462</name>
</gene>
<sequence length="248" mass="28138">MMKFITFAFTLASLLMSTASAEKGYLPAIQNIYALYSGVLIKGPVKEINATFYTENNIVAHEINLKLDENSCIESFESISSAANQHIQLAREDNQLKGRSAQGEIIINLDDQCRFISQKDHYGTAYFEYNERGYIKSITNSSSDTIDTLVYSHLGELQEMNYYNNNQLYMQTIYTPIADSERYADIRIEQKMLGDLGYSVDRKCQYNPSGAPTTCQVLTTYDVDGKMQTQKQSLVIETQFYEVQGEGK</sequence>
<feature type="chain" id="PRO_5042598330" evidence="6">
    <location>
        <begin position="22"/>
        <end position="248"/>
    </location>
</feature>
<keyword evidence="5 7" id="KW-0449">Lipoprotein</keyword>